<protein>
    <recommendedName>
        <fullName evidence="3">DNA-binding protein</fullName>
    </recommendedName>
</protein>
<dbReference type="Proteomes" id="UP000003082">
    <property type="component" value="Unassembled WGS sequence"/>
</dbReference>
<name>B9D639_CAMRE</name>
<keyword evidence="2" id="KW-1185">Reference proteome</keyword>
<accession>B9D639</accession>
<proteinExistence type="predicted"/>
<evidence type="ECO:0000313" key="2">
    <source>
        <dbReference type="Proteomes" id="UP000003082"/>
    </source>
</evidence>
<dbReference type="AlphaFoldDB" id="B9D639"/>
<dbReference type="EMBL" id="ACFU01000068">
    <property type="protein sequence ID" value="EEF12543.1"/>
    <property type="molecule type" value="Genomic_DNA"/>
</dbReference>
<organism evidence="1 2">
    <name type="scientific">Campylobacter rectus RM3267</name>
    <dbReference type="NCBI Taxonomy" id="553218"/>
    <lineage>
        <taxon>Bacteria</taxon>
        <taxon>Pseudomonadati</taxon>
        <taxon>Campylobacterota</taxon>
        <taxon>Epsilonproteobacteria</taxon>
        <taxon>Campylobacterales</taxon>
        <taxon>Campylobacteraceae</taxon>
        <taxon>Campylobacter</taxon>
    </lineage>
</organism>
<reference evidence="1 2" key="1">
    <citation type="submission" date="2008-08" db="EMBL/GenBank/DDBJ databases">
        <authorList>
            <person name="Madupu R."/>
            <person name="Durkin A.S."/>
            <person name="Torralba M."/>
            <person name="Methe B."/>
            <person name="Sutton G.G."/>
            <person name="Strausberg R.L."/>
            <person name="Nelson K.E."/>
        </authorList>
    </citation>
    <scope>NUCLEOTIDE SEQUENCE [LARGE SCALE GENOMIC DNA]</scope>
    <source>
        <strain evidence="1 2">RM3267</strain>
    </source>
</reference>
<sequence>MRGIIPHVKINRIIRYDRYKLDRWFEKHTVESKEVLS</sequence>
<evidence type="ECO:0000313" key="1">
    <source>
        <dbReference type="EMBL" id="EEF12543.1"/>
    </source>
</evidence>
<gene>
    <name evidence="1" type="ORF">CAMRE0001_2361</name>
</gene>
<comment type="caution">
    <text evidence="1">The sequence shown here is derived from an EMBL/GenBank/DDBJ whole genome shotgun (WGS) entry which is preliminary data.</text>
</comment>
<dbReference type="eggNOG" id="ENOG5031ARF">
    <property type="taxonomic scope" value="Bacteria"/>
</dbReference>
<evidence type="ECO:0008006" key="3">
    <source>
        <dbReference type="Google" id="ProtNLM"/>
    </source>
</evidence>